<keyword evidence="2" id="KW-1185">Reference proteome</keyword>
<dbReference type="Proteomes" id="UP000766336">
    <property type="component" value="Unassembled WGS sequence"/>
</dbReference>
<sequence length="144" mass="16051">MTAEKNDLRRFIEAQEGIYATALAELKVGRKRTHWMWFVFPQLRGLGTSSNASFYGIASLEEVRAYLADPVLGPRLRECTQTVLDLPDEPLDLILGAVDAQKFRSCMTLFLHASGDPLFRAALARHCGGLEDERTLLLLGDASR</sequence>
<dbReference type="RefSeq" id="WP_213669675.1">
    <property type="nucleotide sequence ID" value="NZ_JAHCDA010000001.1"/>
</dbReference>
<evidence type="ECO:0000313" key="2">
    <source>
        <dbReference type="Proteomes" id="UP000766336"/>
    </source>
</evidence>
<accession>A0ABS5Q9F0</accession>
<dbReference type="Pfam" id="PF08837">
    <property type="entry name" value="DUF1810"/>
    <property type="match status" value="1"/>
</dbReference>
<proteinExistence type="predicted"/>
<name>A0ABS5Q9F0_9PROT</name>
<evidence type="ECO:0000313" key="1">
    <source>
        <dbReference type="EMBL" id="MBS7810316.1"/>
    </source>
</evidence>
<dbReference type="PIRSF" id="PIRSF008546">
    <property type="entry name" value="UCP008546"/>
    <property type="match status" value="1"/>
</dbReference>
<dbReference type="SUPFAM" id="SSF140736">
    <property type="entry name" value="Rv1873-like"/>
    <property type="match status" value="1"/>
</dbReference>
<dbReference type="Gene3D" id="1.25.40.380">
    <property type="entry name" value="Protein of unknown function DUF1810"/>
    <property type="match status" value="1"/>
</dbReference>
<dbReference type="InterPro" id="IPR036287">
    <property type="entry name" value="Rv1873-like_sf"/>
</dbReference>
<organism evidence="1 2">
    <name type="scientific">Roseococcus pinisoli</name>
    <dbReference type="NCBI Taxonomy" id="2835040"/>
    <lineage>
        <taxon>Bacteria</taxon>
        <taxon>Pseudomonadati</taxon>
        <taxon>Pseudomonadota</taxon>
        <taxon>Alphaproteobacteria</taxon>
        <taxon>Acetobacterales</taxon>
        <taxon>Roseomonadaceae</taxon>
        <taxon>Roseococcus</taxon>
    </lineage>
</organism>
<gene>
    <name evidence="1" type="ORF">KHU32_05160</name>
</gene>
<protein>
    <submittedName>
        <fullName evidence="1">DUF1810 domain-containing protein</fullName>
    </submittedName>
</protein>
<dbReference type="InterPro" id="IPR014937">
    <property type="entry name" value="DUF1810"/>
</dbReference>
<reference evidence="1 2" key="1">
    <citation type="submission" date="2021-05" db="EMBL/GenBank/DDBJ databases">
        <title>Roseococcus sp. XZZS9, whole genome shotgun sequencing project.</title>
        <authorList>
            <person name="Zhao G."/>
            <person name="Shen L."/>
        </authorList>
    </citation>
    <scope>NUCLEOTIDE SEQUENCE [LARGE SCALE GENOMIC DNA]</scope>
    <source>
        <strain evidence="1 2">XZZS9</strain>
    </source>
</reference>
<dbReference type="EMBL" id="JAHCDA010000001">
    <property type="protein sequence ID" value="MBS7810316.1"/>
    <property type="molecule type" value="Genomic_DNA"/>
</dbReference>
<comment type="caution">
    <text evidence="1">The sequence shown here is derived from an EMBL/GenBank/DDBJ whole genome shotgun (WGS) entry which is preliminary data.</text>
</comment>